<protein>
    <submittedName>
        <fullName evidence="2">Uncharacterized protein</fullName>
    </submittedName>
</protein>
<reference evidence="2" key="1">
    <citation type="submission" date="2014-11" db="EMBL/GenBank/DDBJ databases">
        <authorList>
            <person name="Amaro Gonzalez C."/>
        </authorList>
    </citation>
    <scope>NUCLEOTIDE SEQUENCE</scope>
</reference>
<accession>A0A0E9W1K4</accession>
<dbReference type="EMBL" id="GBXM01025137">
    <property type="protein sequence ID" value="JAH83440.1"/>
    <property type="molecule type" value="Transcribed_RNA"/>
</dbReference>
<name>A0A0E9W1K4_ANGAN</name>
<dbReference type="AlphaFoldDB" id="A0A0E9W1K4"/>
<feature type="chain" id="PRO_5002433955" evidence="1">
    <location>
        <begin position="25"/>
        <end position="56"/>
    </location>
</feature>
<sequence length="56" mass="6421">MLCVRAVIWTFHFVGLASSGFVQAVPLQKRTMSRLLGTQLLGHCTTWQIKRCPFWV</sequence>
<keyword evidence="1" id="KW-0732">Signal</keyword>
<organism evidence="2">
    <name type="scientific">Anguilla anguilla</name>
    <name type="common">European freshwater eel</name>
    <name type="synonym">Muraena anguilla</name>
    <dbReference type="NCBI Taxonomy" id="7936"/>
    <lineage>
        <taxon>Eukaryota</taxon>
        <taxon>Metazoa</taxon>
        <taxon>Chordata</taxon>
        <taxon>Craniata</taxon>
        <taxon>Vertebrata</taxon>
        <taxon>Euteleostomi</taxon>
        <taxon>Actinopterygii</taxon>
        <taxon>Neopterygii</taxon>
        <taxon>Teleostei</taxon>
        <taxon>Anguilliformes</taxon>
        <taxon>Anguillidae</taxon>
        <taxon>Anguilla</taxon>
    </lineage>
</organism>
<reference evidence="2" key="2">
    <citation type="journal article" date="2015" name="Fish Shellfish Immunol.">
        <title>Early steps in the European eel (Anguilla anguilla)-Vibrio vulnificus interaction in the gills: Role of the RtxA13 toxin.</title>
        <authorList>
            <person name="Callol A."/>
            <person name="Pajuelo D."/>
            <person name="Ebbesson L."/>
            <person name="Teles M."/>
            <person name="MacKenzie S."/>
            <person name="Amaro C."/>
        </authorList>
    </citation>
    <scope>NUCLEOTIDE SEQUENCE</scope>
</reference>
<evidence type="ECO:0000256" key="1">
    <source>
        <dbReference type="SAM" id="SignalP"/>
    </source>
</evidence>
<evidence type="ECO:0000313" key="2">
    <source>
        <dbReference type="EMBL" id="JAH83440.1"/>
    </source>
</evidence>
<proteinExistence type="predicted"/>
<feature type="signal peptide" evidence="1">
    <location>
        <begin position="1"/>
        <end position="24"/>
    </location>
</feature>